<keyword evidence="2" id="KW-0812">Transmembrane</keyword>
<dbReference type="EMBL" id="CADCUD010000202">
    <property type="protein sequence ID" value="CAA9356151.1"/>
    <property type="molecule type" value="Genomic_DNA"/>
</dbReference>
<keyword evidence="2" id="KW-1133">Transmembrane helix</keyword>
<feature type="region of interest" description="Disordered" evidence="1">
    <location>
        <begin position="63"/>
        <end position="89"/>
    </location>
</feature>
<dbReference type="AlphaFoldDB" id="A0A6J4MEQ0"/>
<evidence type="ECO:0000256" key="2">
    <source>
        <dbReference type="SAM" id="Phobius"/>
    </source>
</evidence>
<protein>
    <submittedName>
        <fullName evidence="3">Uncharacterized protein</fullName>
    </submittedName>
</protein>
<proteinExistence type="predicted"/>
<organism evidence="3">
    <name type="scientific">uncultured Nocardioidaceae bacterium</name>
    <dbReference type="NCBI Taxonomy" id="253824"/>
    <lineage>
        <taxon>Bacteria</taxon>
        <taxon>Bacillati</taxon>
        <taxon>Actinomycetota</taxon>
        <taxon>Actinomycetes</taxon>
        <taxon>Propionibacteriales</taxon>
        <taxon>Nocardioidaceae</taxon>
        <taxon>environmental samples</taxon>
    </lineage>
</organism>
<feature type="compositionally biased region" description="Gly residues" evidence="1">
    <location>
        <begin position="74"/>
        <end position="89"/>
    </location>
</feature>
<feature type="transmembrane region" description="Helical" evidence="2">
    <location>
        <begin position="28"/>
        <end position="50"/>
    </location>
</feature>
<evidence type="ECO:0000256" key="1">
    <source>
        <dbReference type="SAM" id="MobiDB-lite"/>
    </source>
</evidence>
<keyword evidence="2" id="KW-0472">Membrane</keyword>
<accession>A0A6J4MEQ0</accession>
<evidence type="ECO:0000313" key="3">
    <source>
        <dbReference type="EMBL" id="CAA9356151.1"/>
    </source>
</evidence>
<gene>
    <name evidence="3" type="ORF">AVDCRST_MAG46-2932</name>
</gene>
<reference evidence="3" key="1">
    <citation type="submission" date="2020-02" db="EMBL/GenBank/DDBJ databases">
        <authorList>
            <person name="Meier V. D."/>
        </authorList>
    </citation>
    <scope>NUCLEOTIDE SEQUENCE</scope>
    <source>
        <strain evidence="3">AVDCRST_MAG46</strain>
    </source>
</reference>
<name>A0A6J4MEQ0_9ACTN</name>
<sequence>MAIFALAVLVLSFIAGVARPETGTAEKAVLVLLIVALVGAAAKVTSLAAAAESWACQAKLAPGRRSKAAPARGAGVGGWQLGPGLVRGG</sequence>